<organism evidence="17 18">
    <name type="scientific">Papaver atlanticum</name>
    <dbReference type="NCBI Taxonomy" id="357466"/>
    <lineage>
        <taxon>Eukaryota</taxon>
        <taxon>Viridiplantae</taxon>
        <taxon>Streptophyta</taxon>
        <taxon>Embryophyta</taxon>
        <taxon>Tracheophyta</taxon>
        <taxon>Spermatophyta</taxon>
        <taxon>Magnoliopsida</taxon>
        <taxon>Ranunculales</taxon>
        <taxon>Papaveraceae</taxon>
        <taxon>Papaveroideae</taxon>
        <taxon>Papaver</taxon>
    </lineage>
</organism>
<evidence type="ECO:0000256" key="9">
    <source>
        <dbReference type="ARBA" id="ARBA00022840"/>
    </source>
</evidence>
<dbReference type="GO" id="GO:0030688">
    <property type="term" value="C:preribosome, small subunit precursor"/>
    <property type="evidence" value="ECO:0007669"/>
    <property type="project" value="TreeGrafter"/>
</dbReference>
<keyword evidence="7" id="KW-0547">Nucleotide-binding</keyword>
<dbReference type="EC" id="2.7.11.1" evidence="3"/>
<comment type="cofactor">
    <cofactor evidence="1">
        <name>Mg(2+)</name>
        <dbReference type="ChEBI" id="CHEBI:18420"/>
    </cofactor>
</comment>
<dbReference type="GO" id="GO:0046872">
    <property type="term" value="F:metal ion binding"/>
    <property type="evidence" value="ECO:0007669"/>
    <property type="project" value="UniProtKB-KW"/>
</dbReference>
<dbReference type="PANTHER" id="PTHR45852:SF1">
    <property type="entry name" value="SERINE_THREONINE-PROTEIN KINASE RIO2"/>
    <property type="match status" value="1"/>
</dbReference>
<evidence type="ECO:0000256" key="1">
    <source>
        <dbReference type="ARBA" id="ARBA00001946"/>
    </source>
</evidence>
<dbReference type="Pfam" id="PF01163">
    <property type="entry name" value="RIO1"/>
    <property type="match status" value="1"/>
</dbReference>
<evidence type="ECO:0000256" key="11">
    <source>
        <dbReference type="ARBA" id="ARBA00047899"/>
    </source>
</evidence>
<evidence type="ECO:0000256" key="10">
    <source>
        <dbReference type="ARBA" id="ARBA00022842"/>
    </source>
</evidence>
<dbReference type="InterPro" id="IPR030484">
    <property type="entry name" value="Rio2"/>
</dbReference>
<dbReference type="AlphaFoldDB" id="A0AAD4XKM7"/>
<keyword evidence="5" id="KW-0808">Transferase</keyword>
<dbReference type="GO" id="GO:0005634">
    <property type="term" value="C:nucleus"/>
    <property type="evidence" value="ECO:0007669"/>
    <property type="project" value="TreeGrafter"/>
</dbReference>
<dbReference type="EMBL" id="JAJJMB010007736">
    <property type="protein sequence ID" value="KAI3927306.1"/>
    <property type="molecule type" value="Genomic_DNA"/>
</dbReference>
<accession>A0AAD4XKM7</accession>
<dbReference type="GO" id="GO:0005829">
    <property type="term" value="C:cytosol"/>
    <property type="evidence" value="ECO:0007669"/>
    <property type="project" value="TreeGrafter"/>
</dbReference>
<evidence type="ECO:0000256" key="2">
    <source>
        <dbReference type="ARBA" id="ARBA00009196"/>
    </source>
</evidence>
<keyword evidence="18" id="KW-1185">Reference proteome</keyword>
<evidence type="ECO:0000256" key="14">
    <source>
        <dbReference type="ARBA" id="ARBA00068837"/>
    </source>
</evidence>
<keyword evidence="6" id="KW-0479">Metal-binding</keyword>
<dbReference type="CDD" id="cd05144">
    <property type="entry name" value="RIO2_C"/>
    <property type="match status" value="1"/>
</dbReference>
<evidence type="ECO:0000259" key="16">
    <source>
        <dbReference type="SMART" id="SM00090"/>
    </source>
</evidence>
<proteinExistence type="inferred from homology"/>
<protein>
    <recommendedName>
        <fullName evidence="13">Serine/threonine-protein kinase RIO2</fullName>
        <ecNumber evidence="3">2.7.11.1</ecNumber>
    </recommendedName>
    <alternativeName>
        <fullName evidence="14">Serine/threonine-protein kinase rio2</fullName>
    </alternativeName>
</protein>
<evidence type="ECO:0000256" key="15">
    <source>
        <dbReference type="SAM" id="MobiDB-lite"/>
    </source>
</evidence>
<dbReference type="FunFam" id="3.30.200.20:FF:000052">
    <property type="entry name" value="Serine/threonine-protein kinase RIO2"/>
    <property type="match status" value="1"/>
</dbReference>
<reference evidence="17" key="1">
    <citation type="submission" date="2022-04" db="EMBL/GenBank/DDBJ databases">
        <title>A functionally conserved STORR gene fusion in Papaver species that diverged 16.8 million years ago.</title>
        <authorList>
            <person name="Catania T."/>
        </authorList>
    </citation>
    <scope>NUCLEOTIDE SEQUENCE</scope>
    <source>
        <strain evidence="17">S-188037</strain>
    </source>
</reference>
<feature type="region of interest" description="Disordered" evidence="15">
    <location>
        <begin position="320"/>
        <end position="442"/>
    </location>
</feature>
<dbReference type="GO" id="GO:0004674">
    <property type="term" value="F:protein serine/threonine kinase activity"/>
    <property type="evidence" value="ECO:0007669"/>
    <property type="project" value="UniProtKB-KW"/>
</dbReference>
<dbReference type="PANTHER" id="PTHR45852">
    <property type="entry name" value="SER/THR-PROTEIN KINASE RIO2"/>
    <property type="match status" value="1"/>
</dbReference>
<keyword evidence="8" id="KW-0418">Kinase</keyword>
<sequence length="442" mass="50672">MKLDVDVLRYLSKDDFRVLTSVEMGMRNHEIVPVELIGRIACLKHGGTYKVLKNLLKHKLVHHDSSKYDGFRLTYLGYDFLAIKTLVNRGVFASIGRQIGVGKESDIYEVATEDGTILAMKLHRLGRVSFRAVKAKRDYLQHRSSYNWLYLSRLAALKEFAFMKALEENGFPVPNAVDCNRHCVIMGLVQGYSLVQVKEIQNPDIVFETIIGLVVRLAEVGLIHCDFNEFNIMIDDDEKVTMIDFPQMVSVNHRNAEMYFDRDVECIYKFFRRRFNLDEDENERPTFASMIKPIDSLDKQLAASGFTKKDNEAIEKFIEGEMNEEINSDDEGCLPNDENDANVNNLDSLHLEDEEDNEDTPIEPGTEDPESKEDEEDDEDSPSEADTEDPELLKRLNKQRRHAIKAAQGGTKKAVFSRNSYKDKGHKKSQSSKVLKKQMADW</sequence>
<feature type="compositionally biased region" description="Basic residues" evidence="15">
    <location>
        <begin position="395"/>
        <end position="404"/>
    </location>
</feature>
<evidence type="ECO:0000256" key="6">
    <source>
        <dbReference type="ARBA" id="ARBA00022723"/>
    </source>
</evidence>
<dbReference type="SMART" id="SM00090">
    <property type="entry name" value="RIO"/>
    <property type="match status" value="1"/>
</dbReference>
<dbReference type="Gene3D" id="1.10.10.10">
    <property type="entry name" value="Winged helix-like DNA-binding domain superfamily/Winged helix DNA-binding domain"/>
    <property type="match status" value="1"/>
</dbReference>
<keyword evidence="10" id="KW-0460">Magnesium</keyword>
<comment type="catalytic activity">
    <reaction evidence="11">
        <text>L-threonyl-[protein] + ATP = O-phospho-L-threonyl-[protein] + ADP + H(+)</text>
        <dbReference type="Rhea" id="RHEA:46608"/>
        <dbReference type="Rhea" id="RHEA-COMP:11060"/>
        <dbReference type="Rhea" id="RHEA-COMP:11605"/>
        <dbReference type="ChEBI" id="CHEBI:15378"/>
        <dbReference type="ChEBI" id="CHEBI:30013"/>
        <dbReference type="ChEBI" id="CHEBI:30616"/>
        <dbReference type="ChEBI" id="CHEBI:61977"/>
        <dbReference type="ChEBI" id="CHEBI:456216"/>
        <dbReference type="EC" id="2.7.11.1"/>
    </reaction>
</comment>
<evidence type="ECO:0000256" key="5">
    <source>
        <dbReference type="ARBA" id="ARBA00022679"/>
    </source>
</evidence>
<dbReference type="InterPro" id="IPR015285">
    <property type="entry name" value="RIO2_wHTH_N"/>
</dbReference>
<dbReference type="Gene3D" id="1.10.510.10">
    <property type="entry name" value="Transferase(Phosphotransferase) domain 1"/>
    <property type="match status" value="1"/>
</dbReference>
<dbReference type="InterPro" id="IPR036388">
    <property type="entry name" value="WH-like_DNA-bd_sf"/>
</dbReference>
<evidence type="ECO:0000256" key="8">
    <source>
        <dbReference type="ARBA" id="ARBA00022777"/>
    </source>
</evidence>
<feature type="compositionally biased region" description="Acidic residues" evidence="15">
    <location>
        <begin position="321"/>
        <end position="340"/>
    </location>
</feature>
<evidence type="ECO:0000256" key="7">
    <source>
        <dbReference type="ARBA" id="ARBA00022741"/>
    </source>
</evidence>
<evidence type="ECO:0000256" key="12">
    <source>
        <dbReference type="ARBA" id="ARBA00048679"/>
    </source>
</evidence>
<evidence type="ECO:0000313" key="18">
    <source>
        <dbReference type="Proteomes" id="UP001202328"/>
    </source>
</evidence>
<feature type="compositionally biased region" description="Acidic residues" evidence="15">
    <location>
        <begin position="352"/>
        <end position="390"/>
    </location>
</feature>
<evidence type="ECO:0000256" key="4">
    <source>
        <dbReference type="ARBA" id="ARBA00022527"/>
    </source>
</evidence>
<comment type="catalytic activity">
    <reaction evidence="12">
        <text>L-seryl-[protein] + ATP = O-phospho-L-seryl-[protein] + ADP + H(+)</text>
        <dbReference type="Rhea" id="RHEA:17989"/>
        <dbReference type="Rhea" id="RHEA-COMP:9863"/>
        <dbReference type="Rhea" id="RHEA-COMP:11604"/>
        <dbReference type="ChEBI" id="CHEBI:15378"/>
        <dbReference type="ChEBI" id="CHEBI:29999"/>
        <dbReference type="ChEBI" id="CHEBI:30616"/>
        <dbReference type="ChEBI" id="CHEBI:83421"/>
        <dbReference type="ChEBI" id="CHEBI:456216"/>
        <dbReference type="EC" id="2.7.11.1"/>
    </reaction>
</comment>
<dbReference type="SUPFAM" id="SSF56112">
    <property type="entry name" value="Protein kinase-like (PK-like)"/>
    <property type="match status" value="1"/>
</dbReference>
<keyword evidence="4" id="KW-0723">Serine/threonine-protein kinase</keyword>
<dbReference type="GO" id="GO:0030490">
    <property type="term" value="P:maturation of SSU-rRNA"/>
    <property type="evidence" value="ECO:0007669"/>
    <property type="project" value="TreeGrafter"/>
</dbReference>
<feature type="domain" description="RIO kinase" evidence="16">
    <location>
        <begin position="64"/>
        <end position="289"/>
    </location>
</feature>
<name>A0AAD4XKM7_9MAGN</name>
<dbReference type="Pfam" id="PF09202">
    <property type="entry name" value="Rio2_N"/>
    <property type="match status" value="1"/>
</dbReference>
<keyword evidence="9" id="KW-0067">ATP-binding</keyword>
<dbReference type="Proteomes" id="UP001202328">
    <property type="component" value="Unassembled WGS sequence"/>
</dbReference>
<dbReference type="GO" id="GO:0005524">
    <property type="term" value="F:ATP binding"/>
    <property type="evidence" value="ECO:0007669"/>
    <property type="project" value="UniProtKB-KW"/>
</dbReference>
<dbReference type="FunFam" id="1.10.10.10:FF:000053">
    <property type="entry name" value="Serine/threonine-protein kinase RIO2"/>
    <property type="match status" value="1"/>
</dbReference>
<evidence type="ECO:0000313" key="17">
    <source>
        <dbReference type="EMBL" id="KAI3927306.1"/>
    </source>
</evidence>
<evidence type="ECO:0000256" key="13">
    <source>
        <dbReference type="ARBA" id="ARBA00068353"/>
    </source>
</evidence>
<dbReference type="InterPro" id="IPR000687">
    <property type="entry name" value="RIO_kinase"/>
</dbReference>
<dbReference type="InterPro" id="IPR011009">
    <property type="entry name" value="Kinase-like_dom_sf"/>
</dbReference>
<dbReference type="InterPro" id="IPR018934">
    <property type="entry name" value="RIO_dom"/>
</dbReference>
<dbReference type="SUPFAM" id="SSF46785">
    <property type="entry name" value="Winged helix' DNA-binding domain"/>
    <property type="match status" value="1"/>
</dbReference>
<comment type="similarity">
    <text evidence="2">Belongs to the protein kinase superfamily. RIO-type Ser/Thr kinase family.</text>
</comment>
<gene>
    <name evidence="17" type="ORF">MKW98_008008</name>
</gene>
<feature type="compositionally biased region" description="Basic residues" evidence="15">
    <location>
        <begin position="424"/>
        <end position="436"/>
    </location>
</feature>
<evidence type="ECO:0000256" key="3">
    <source>
        <dbReference type="ARBA" id="ARBA00012513"/>
    </source>
</evidence>
<dbReference type="Gene3D" id="3.30.200.20">
    <property type="entry name" value="Phosphorylase Kinase, domain 1"/>
    <property type="match status" value="1"/>
</dbReference>
<dbReference type="InterPro" id="IPR036390">
    <property type="entry name" value="WH_DNA-bd_sf"/>
</dbReference>
<comment type="caution">
    <text evidence="17">The sequence shown here is derived from an EMBL/GenBank/DDBJ whole genome shotgun (WGS) entry which is preliminary data.</text>
</comment>